<keyword evidence="4" id="KW-1185">Reference proteome</keyword>
<proteinExistence type="predicted"/>
<dbReference type="OrthoDB" id="10254720at2759"/>
<feature type="domain" description="PX" evidence="2">
    <location>
        <begin position="133"/>
        <end position="232"/>
    </location>
</feature>
<accession>A0A9P5UAP3</accession>
<dbReference type="PANTHER" id="PTHR45827">
    <property type="entry name" value="SORTING NEXIN"/>
    <property type="match status" value="1"/>
</dbReference>
<dbReference type="Gene3D" id="3.30.1520.10">
    <property type="entry name" value="Phox-like domain"/>
    <property type="match status" value="1"/>
</dbReference>
<name>A0A9P5UAP3_9AGAR</name>
<evidence type="ECO:0000313" key="3">
    <source>
        <dbReference type="EMBL" id="KAF9072242.1"/>
    </source>
</evidence>
<dbReference type="GO" id="GO:0097320">
    <property type="term" value="P:plasma membrane tubulation"/>
    <property type="evidence" value="ECO:0007669"/>
    <property type="project" value="TreeGrafter"/>
</dbReference>
<reference evidence="3" key="1">
    <citation type="submission" date="2020-11" db="EMBL/GenBank/DDBJ databases">
        <authorList>
            <consortium name="DOE Joint Genome Institute"/>
            <person name="Ahrendt S."/>
            <person name="Riley R."/>
            <person name="Andreopoulos W."/>
            <person name="Labutti K."/>
            <person name="Pangilinan J."/>
            <person name="Ruiz-Duenas F.J."/>
            <person name="Barrasa J.M."/>
            <person name="Sanchez-Garcia M."/>
            <person name="Camarero S."/>
            <person name="Miyauchi S."/>
            <person name="Serrano A."/>
            <person name="Linde D."/>
            <person name="Babiker R."/>
            <person name="Drula E."/>
            <person name="Ayuso-Fernandez I."/>
            <person name="Pacheco R."/>
            <person name="Padilla G."/>
            <person name="Ferreira P."/>
            <person name="Barriuso J."/>
            <person name="Kellner H."/>
            <person name="Castanera R."/>
            <person name="Alfaro M."/>
            <person name="Ramirez L."/>
            <person name="Pisabarro A.G."/>
            <person name="Kuo A."/>
            <person name="Tritt A."/>
            <person name="Lipzen A."/>
            <person name="He G."/>
            <person name="Yan M."/>
            <person name="Ng V."/>
            <person name="Cullen D."/>
            <person name="Martin F."/>
            <person name="Rosso M.-N."/>
            <person name="Henrissat B."/>
            <person name="Hibbett D."/>
            <person name="Martinez A.T."/>
            <person name="Grigoriev I.V."/>
        </authorList>
    </citation>
    <scope>NUCLEOTIDE SEQUENCE</scope>
    <source>
        <strain evidence="3">AH 40177</strain>
    </source>
</reference>
<dbReference type="InterPro" id="IPR001683">
    <property type="entry name" value="PX_dom"/>
</dbReference>
<dbReference type="GO" id="GO:0035091">
    <property type="term" value="F:phosphatidylinositol binding"/>
    <property type="evidence" value="ECO:0007669"/>
    <property type="project" value="InterPro"/>
</dbReference>
<evidence type="ECO:0000256" key="1">
    <source>
        <dbReference type="SAM" id="MobiDB-lite"/>
    </source>
</evidence>
<dbReference type="InterPro" id="IPR036871">
    <property type="entry name" value="PX_dom_sf"/>
</dbReference>
<dbReference type="GO" id="GO:0016197">
    <property type="term" value="P:endosomal transport"/>
    <property type="evidence" value="ECO:0007669"/>
    <property type="project" value="TreeGrafter"/>
</dbReference>
<feature type="region of interest" description="Disordered" evidence="1">
    <location>
        <begin position="1"/>
        <end position="55"/>
    </location>
</feature>
<dbReference type="GO" id="GO:0031410">
    <property type="term" value="C:cytoplasmic vesicle"/>
    <property type="evidence" value="ECO:0007669"/>
    <property type="project" value="TreeGrafter"/>
</dbReference>
<protein>
    <recommendedName>
        <fullName evidence="2">PX domain-containing protein</fullName>
    </recommendedName>
</protein>
<dbReference type="Pfam" id="PF00787">
    <property type="entry name" value="PX"/>
    <property type="match status" value="1"/>
</dbReference>
<dbReference type="PROSITE" id="PS50195">
    <property type="entry name" value="PX"/>
    <property type="match status" value="1"/>
</dbReference>
<dbReference type="AlphaFoldDB" id="A0A9P5UAP3"/>
<organism evidence="3 4">
    <name type="scientific">Rhodocollybia butyracea</name>
    <dbReference type="NCBI Taxonomy" id="206335"/>
    <lineage>
        <taxon>Eukaryota</taxon>
        <taxon>Fungi</taxon>
        <taxon>Dikarya</taxon>
        <taxon>Basidiomycota</taxon>
        <taxon>Agaricomycotina</taxon>
        <taxon>Agaricomycetes</taxon>
        <taxon>Agaricomycetidae</taxon>
        <taxon>Agaricales</taxon>
        <taxon>Marasmiineae</taxon>
        <taxon>Omphalotaceae</taxon>
        <taxon>Rhodocollybia</taxon>
    </lineage>
</organism>
<dbReference type="GO" id="GO:0005886">
    <property type="term" value="C:plasma membrane"/>
    <property type="evidence" value="ECO:0007669"/>
    <property type="project" value="TreeGrafter"/>
</dbReference>
<dbReference type="GO" id="GO:0006897">
    <property type="term" value="P:endocytosis"/>
    <property type="evidence" value="ECO:0007669"/>
    <property type="project" value="TreeGrafter"/>
</dbReference>
<dbReference type="PANTHER" id="PTHR45827:SF1">
    <property type="entry name" value="SORTING NEXIN"/>
    <property type="match status" value="1"/>
</dbReference>
<evidence type="ECO:0000259" key="2">
    <source>
        <dbReference type="PROSITE" id="PS50195"/>
    </source>
</evidence>
<dbReference type="Proteomes" id="UP000772434">
    <property type="component" value="Unassembled WGS sequence"/>
</dbReference>
<sequence>MSLVEACSVTSRSHRQRILLPPSSTQSRRERTPSSGSTTPRNSVGNTPSAPIMPNGAEEWVLKGKAADTVITATTHFGESVWPSHEKISSSEDEESIDPELVEAEEHASGINTSSADRHFVDAGHAWKSKLPSFKVIVHSPSKRTSILSGAYTVYNVTSLFNAPHPDSSSPPSSPTRITVQRRFSHFVIFHTALSRRLVVVALVPGKQYARRFNDDFVEARRGDLERQASNL</sequence>
<dbReference type="SUPFAM" id="SSF64268">
    <property type="entry name" value="PX domain"/>
    <property type="match status" value="1"/>
</dbReference>
<feature type="compositionally biased region" description="Polar residues" evidence="1">
    <location>
        <begin position="33"/>
        <end position="49"/>
    </location>
</feature>
<dbReference type="EMBL" id="JADNRY010000025">
    <property type="protein sequence ID" value="KAF9072242.1"/>
    <property type="molecule type" value="Genomic_DNA"/>
</dbReference>
<evidence type="ECO:0000313" key="4">
    <source>
        <dbReference type="Proteomes" id="UP000772434"/>
    </source>
</evidence>
<gene>
    <name evidence="3" type="ORF">BDP27DRAFT_1418158</name>
</gene>
<comment type="caution">
    <text evidence="3">The sequence shown here is derived from an EMBL/GenBank/DDBJ whole genome shotgun (WGS) entry which is preliminary data.</text>
</comment>